<evidence type="ECO:0000313" key="3">
    <source>
        <dbReference type="Proteomes" id="UP000193144"/>
    </source>
</evidence>
<accession>A0A1Y1ZK54</accession>
<dbReference type="OrthoDB" id="5376804at2759"/>
<evidence type="ECO:0000256" key="1">
    <source>
        <dbReference type="SAM" id="Phobius"/>
    </source>
</evidence>
<feature type="transmembrane region" description="Helical" evidence="1">
    <location>
        <begin position="40"/>
        <end position="63"/>
    </location>
</feature>
<feature type="transmembrane region" description="Helical" evidence="1">
    <location>
        <begin position="498"/>
        <end position="520"/>
    </location>
</feature>
<protein>
    <submittedName>
        <fullName evidence="2">Uncharacterized protein</fullName>
    </submittedName>
</protein>
<reference evidence="2 3" key="1">
    <citation type="submission" date="2016-07" db="EMBL/GenBank/DDBJ databases">
        <title>Pervasive Adenine N6-methylation of Active Genes in Fungi.</title>
        <authorList>
            <consortium name="DOE Joint Genome Institute"/>
            <person name="Mondo S.J."/>
            <person name="Dannebaum R.O."/>
            <person name="Kuo R.C."/>
            <person name="Labutti K."/>
            <person name="Haridas S."/>
            <person name="Kuo A."/>
            <person name="Salamov A."/>
            <person name="Ahrendt S.R."/>
            <person name="Lipzen A."/>
            <person name="Sullivan W."/>
            <person name="Andreopoulos W.B."/>
            <person name="Clum A."/>
            <person name="Lindquist E."/>
            <person name="Daum C."/>
            <person name="Ramamoorthy G.K."/>
            <person name="Gryganskyi A."/>
            <person name="Culley D."/>
            <person name="Magnuson J.K."/>
            <person name="James T.Y."/>
            <person name="O'Malley M.A."/>
            <person name="Stajich J.E."/>
            <person name="Spatafora J.W."/>
            <person name="Visel A."/>
            <person name="Grigoriev I.V."/>
        </authorList>
    </citation>
    <scope>NUCLEOTIDE SEQUENCE [LARGE SCALE GENOMIC DNA]</scope>
    <source>
        <strain evidence="2 3">CBS 115471</strain>
    </source>
</reference>
<dbReference type="PANTHER" id="PTHR35394">
    <property type="entry name" value="DUF3176 DOMAIN-CONTAINING PROTEIN"/>
    <property type="match status" value="1"/>
</dbReference>
<sequence length="581" mass="63601">MEGSPYIKYHAPQVSEYQPQPLPRRTKPRQWIKSFRSADWWMFEILSLIVSAGALLAIFFLLASLQDKPQPSWASGGNQCVEGNDTVLCRTVGISVNAVISWLGTIARICLLVPVSNGIGQLKWSWFNGRAGYVKDMGTFDEASRGILGSLRLIWRLKARYAATLGALGMIFSVAFDPFVQNLVGYYSKPVLDVSQTPFVASNQVYDVPILSYNNYLVADPSIKAAVYTAFYSADTQKIWAQPHHVCNTGNCTWNPIPSVAICAVCEDTTSQVAKPAHQAHGRYFTMSSTGGKADTLPRQISSIYLKIDAKAAAKFLEWDEEPEFTSSNCTLKPCVQSVKSEFLQNRPDASPPYRETLVKTWLSPGSKLVDSTSYAMSFPDDPEHGLQSNEIFGFNGSSASGLFNTISDTFDGYYEMGGIASQVFSRAGGLPASDAVSAIWNGNFTGCEHPENRVSCAVELVTKAMSKTIRDTPFNANGTLGTAGKAYSPVLHVHVTWYWISLPVFVWGMALVTFLATVWKSSAPGINVWRNSVLPLVFMKVMSEEERIGANGAAMRELEKRAGGLKGVVSVAGKEVRFVA</sequence>
<dbReference type="AlphaFoldDB" id="A0A1Y1ZK54"/>
<proteinExistence type="predicted"/>
<dbReference type="PANTHER" id="PTHR35394:SF5">
    <property type="entry name" value="DUF3176 DOMAIN-CONTAINING PROTEIN"/>
    <property type="match status" value="1"/>
</dbReference>
<dbReference type="STRING" id="1231657.A0A1Y1ZK54"/>
<dbReference type="Proteomes" id="UP000193144">
    <property type="component" value="Unassembled WGS sequence"/>
</dbReference>
<keyword evidence="1" id="KW-0472">Membrane</keyword>
<keyword evidence="1" id="KW-0812">Transmembrane</keyword>
<name>A0A1Y1ZK54_9PLEO</name>
<gene>
    <name evidence="2" type="ORF">BCR34DRAFT_485302</name>
</gene>
<organism evidence="2 3">
    <name type="scientific">Clohesyomyces aquaticus</name>
    <dbReference type="NCBI Taxonomy" id="1231657"/>
    <lineage>
        <taxon>Eukaryota</taxon>
        <taxon>Fungi</taxon>
        <taxon>Dikarya</taxon>
        <taxon>Ascomycota</taxon>
        <taxon>Pezizomycotina</taxon>
        <taxon>Dothideomycetes</taxon>
        <taxon>Pleosporomycetidae</taxon>
        <taxon>Pleosporales</taxon>
        <taxon>Lindgomycetaceae</taxon>
        <taxon>Clohesyomyces</taxon>
    </lineage>
</organism>
<dbReference type="Pfam" id="PF11374">
    <property type="entry name" value="DUF3176"/>
    <property type="match status" value="1"/>
</dbReference>
<evidence type="ECO:0000313" key="2">
    <source>
        <dbReference type="EMBL" id="ORY10632.1"/>
    </source>
</evidence>
<feature type="transmembrane region" description="Helical" evidence="1">
    <location>
        <begin position="161"/>
        <end position="180"/>
    </location>
</feature>
<dbReference type="EMBL" id="MCFA01000070">
    <property type="protein sequence ID" value="ORY10632.1"/>
    <property type="molecule type" value="Genomic_DNA"/>
</dbReference>
<comment type="caution">
    <text evidence="2">The sequence shown here is derived from an EMBL/GenBank/DDBJ whole genome shotgun (WGS) entry which is preliminary data.</text>
</comment>
<dbReference type="InterPro" id="IPR021514">
    <property type="entry name" value="DUF3176"/>
</dbReference>
<keyword evidence="3" id="KW-1185">Reference proteome</keyword>
<keyword evidence="1" id="KW-1133">Transmembrane helix</keyword>